<dbReference type="AlphaFoldDB" id="A0AAD5Y496"/>
<dbReference type="Proteomes" id="UP001210925">
    <property type="component" value="Unassembled WGS sequence"/>
</dbReference>
<feature type="compositionally biased region" description="Basic residues" evidence="1">
    <location>
        <begin position="490"/>
        <end position="504"/>
    </location>
</feature>
<name>A0AAD5Y496_9FUNG</name>
<dbReference type="GO" id="GO:0003700">
    <property type="term" value="F:DNA-binding transcription factor activity"/>
    <property type="evidence" value="ECO:0007669"/>
    <property type="project" value="InterPro"/>
</dbReference>
<proteinExistence type="predicted"/>
<gene>
    <name evidence="3" type="ORF">HK103_007057</name>
</gene>
<keyword evidence="4" id="KW-1185">Reference proteome</keyword>
<dbReference type="InterPro" id="IPR046347">
    <property type="entry name" value="bZIP_sf"/>
</dbReference>
<feature type="compositionally biased region" description="Basic and acidic residues" evidence="1">
    <location>
        <begin position="16"/>
        <end position="25"/>
    </location>
</feature>
<protein>
    <recommendedName>
        <fullName evidence="2">BZIP domain-containing protein</fullName>
    </recommendedName>
</protein>
<dbReference type="InterPro" id="IPR004827">
    <property type="entry name" value="bZIP"/>
</dbReference>
<dbReference type="PROSITE" id="PS50217">
    <property type="entry name" value="BZIP"/>
    <property type="match status" value="1"/>
</dbReference>
<evidence type="ECO:0000313" key="3">
    <source>
        <dbReference type="EMBL" id="KAJ3254647.1"/>
    </source>
</evidence>
<feature type="compositionally biased region" description="Polar residues" evidence="1">
    <location>
        <begin position="1"/>
        <end position="14"/>
    </location>
</feature>
<reference evidence="3" key="1">
    <citation type="submission" date="2020-05" db="EMBL/GenBank/DDBJ databases">
        <title>Phylogenomic resolution of chytrid fungi.</title>
        <authorList>
            <person name="Stajich J.E."/>
            <person name="Amses K."/>
            <person name="Simmons R."/>
            <person name="Seto K."/>
            <person name="Myers J."/>
            <person name="Bonds A."/>
            <person name="Quandt C.A."/>
            <person name="Barry K."/>
            <person name="Liu P."/>
            <person name="Grigoriev I."/>
            <person name="Longcore J.E."/>
            <person name="James T.Y."/>
        </authorList>
    </citation>
    <scope>NUCLEOTIDE SEQUENCE</scope>
    <source>
        <strain evidence="3">PLAUS21</strain>
    </source>
</reference>
<dbReference type="Pfam" id="PF14441">
    <property type="entry name" value="OTT_1508_deam"/>
    <property type="match status" value="1"/>
</dbReference>
<organism evidence="3 4">
    <name type="scientific">Boothiomyces macroporosus</name>
    <dbReference type="NCBI Taxonomy" id="261099"/>
    <lineage>
        <taxon>Eukaryota</taxon>
        <taxon>Fungi</taxon>
        <taxon>Fungi incertae sedis</taxon>
        <taxon>Chytridiomycota</taxon>
        <taxon>Chytridiomycota incertae sedis</taxon>
        <taxon>Chytridiomycetes</taxon>
        <taxon>Rhizophydiales</taxon>
        <taxon>Terramycetaceae</taxon>
        <taxon>Boothiomyces</taxon>
    </lineage>
</organism>
<feature type="compositionally biased region" description="Basic and acidic residues" evidence="1">
    <location>
        <begin position="517"/>
        <end position="533"/>
    </location>
</feature>
<dbReference type="Gene3D" id="3.30.160.60">
    <property type="entry name" value="Classic Zinc Finger"/>
    <property type="match status" value="1"/>
</dbReference>
<comment type="caution">
    <text evidence="3">The sequence shown here is derived from an EMBL/GenBank/DDBJ whole genome shotgun (WGS) entry which is preliminary data.</text>
</comment>
<evidence type="ECO:0000259" key="2">
    <source>
        <dbReference type="PROSITE" id="PS50217"/>
    </source>
</evidence>
<feature type="domain" description="BZIP" evidence="2">
    <location>
        <begin position="518"/>
        <end position="566"/>
    </location>
</feature>
<dbReference type="PROSITE" id="PS00036">
    <property type="entry name" value="BZIP_BASIC"/>
    <property type="match status" value="1"/>
</dbReference>
<accession>A0AAD5Y496</accession>
<dbReference type="EMBL" id="JADGKB010000081">
    <property type="protein sequence ID" value="KAJ3254647.1"/>
    <property type="molecule type" value="Genomic_DNA"/>
</dbReference>
<feature type="compositionally biased region" description="Polar residues" evidence="1">
    <location>
        <begin position="33"/>
        <end position="43"/>
    </location>
</feature>
<feature type="compositionally biased region" description="Polar residues" evidence="1">
    <location>
        <begin position="477"/>
        <end position="488"/>
    </location>
</feature>
<sequence length="582" mass="66120">MSVENDTYQRQPPANSDEKVTRDTTEYTPQAEHLQNSPVTKISPTKGEFPDTTGAEAEFKDICNKLKGPVQMVLKKPIIWSKKDPLHFWQSLAFILRSEELTCIAVSSFVDTLGLNKLYIASNDPMTDSQQQEITEIINLFLDLKPMNEIASKLLPRHWSYITKQFKKINLAQLESFSQEFPSQLSNAVGAMFYSKTFSMDNIGALMDLITENRKVLCAMKDGTTQDTSETTRKLAAHLLKMIKLSEEISFIWKKVQSHQQDESLKSLEKQFQFVSLNCHAELALLKTAKDCCKSKTLYIGVSKRPCYCCSLFFKAITENAGTDFQISIVTTHGKLYANWARIVNCFETEFNQVWAKVIEDKSTLEKHLLQQTDDNSSVSGSSSDEDNIANLSPLAKLECQNLPFPTPPTHIQDSQAVPPDNPIDNHLLSFEEFFNDPFATNTYSLDDFLNEQPITAENLFGYSPSTIAASPLQSISTPAPSIVNTPLQKPRKRKSIVGQKKRKEQTLNHEQLLADIEEKRKRNTDSARRSRERKALRVLELERQLAASENQRKIIQQQLDQLIAEKKAWQLRDSMLPTELL</sequence>
<dbReference type="InterPro" id="IPR027796">
    <property type="entry name" value="OTT_1508_deam-like"/>
</dbReference>
<dbReference type="CDD" id="cd12193">
    <property type="entry name" value="bZIP_GCN4"/>
    <property type="match status" value="1"/>
</dbReference>
<feature type="region of interest" description="Disordered" evidence="1">
    <location>
        <begin position="1"/>
        <end position="53"/>
    </location>
</feature>
<feature type="region of interest" description="Disordered" evidence="1">
    <location>
        <begin position="477"/>
        <end position="533"/>
    </location>
</feature>
<evidence type="ECO:0000313" key="4">
    <source>
        <dbReference type="Proteomes" id="UP001210925"/>
    </source>
</evidence>
<dbReference type="SUPFAM" id="SSF57959">
    <property type="entry name" value="Leucine zipper domain"/>
    <property type="match status" value="1"/>
</dbReference>
<evidence type="ECO:0000256" key="1">
    <source>
        <dbReference type="SAM" id="MobiDB-lite"/>
    </source>
</evidence>